<dbReference type="InterPro" id="IPR036397">
    <property type="entry name" value="RNaseH_sf"/>
</dbReference>
<dbReference type="AlphaFoldDB" id="A0A6C0I0S0"/>
<dbReference type="Gene3D" id="3.30.420.10">
    <property type="entry name" value="Ribonuclease H-like superfamily/Ribonuclease H"/>
    <property type="match status" value="1"/>
</dbReference>
<organism evidence="3">
    <name type="scientific">viral metagenome</name>
    <dbReference type="NCBI Taxonomy" id="1070528"/>
    <lineage>
        <taxon>unclassified sequences</taxon>
        <taxon>metagenomes</taxon>
        <taxon>organismal metagenomes</taxon>
    </lineage>
</organism>
<protein>
    <submittedName>
        <fullName evidence="3">Uncharacterized protein</fullName>
    </submittedName>
</protein>
<dbReference type="InterPro" id="IPR009057">
    <property type="entry name" value="Homeodomain-like_sf"/>
</dbReference>
<proteinExistence type="predicted"/>
<dbReference type="EMBL" id="MN740073">
    <property type="protein sequence ID" value="QHT86608.1"/>
    <property type="molecule type" value="Genomic_DNA"/>
</dbReference>
<accession>A0A6C0I0S0</accession>
<dbReference type="GO" id="GO:0003676">
    <property type="term" value="F:nucleic acid binding"/>
    <property type="evidence" value="ECO:0007669"/>
    <property type="project" value="InterPro"/>
</dbReference>
<dbReference type="InterPro" id="IPR047655">
    <property type="entry name" value="Transpos_IS630-like"/>
</dbReference>
<feature type="domain" description="Insertion element IS150 protein InsJ-like helix-turn-helix" evidence="2">
    <location>
        <begin position="10"/>
        <end position="51"/>
    </location>
</feature>
<evidence type="ECO:0000259" key="1">
    <source>
        <dbReference type="Pfam" id="PF13358"/>
    </source>
</evidence>
<sequence>MSNKHKSEDHKINAVQYYLSDDSISQLEVSDIFKCSPRSLMRWVKRYNEENGIKRHNKKSMSYKVKKEHVRFILNEIKKNKTITMAELKEKINDVFNISLSRYHINRIVKDNNYTLKITKIRHVPNKRFGKDVDINEKLKEFYDTIKKYDMRQIICIDETSINALQKRHHCYSKLGKRCVIKTQSQEVFKKYTAIFAICHKGVLGWTLYEKGGIDSNRLKTFLEDNITSKYKNKLIILDNASSHRNEIIKNLINKNNHLLYSIPYQHFTNAIEGYFSMIKSKLQKINGLTYSELKTNINNVIKKITKDKYINILKGAYKREQYVKKISNRTKKIKGYL</sequence>
<name>A0A6C0I0S0_9ZZZZ</name>
<evidence type="ECO:0000259" key="2">
    <source>
        <dbReference type="Pfam" id="PF13518"/>
    </source>
</evidence>
<dbReference type="SUPFAM" id="SSF46689">
    <property type="entry name" value="Homeodomain-like"/>
    <property type="match status" value="1"/>
</dbReference>
<evidence type="ECO:0000313" key="3">
    <source>
        <dbReference type="EMBL" id="QHT86608.1"/>
    </source>
</evidence>
<dbReference type="Pfam" id="PF13358">
    <property type="entry name" value="DDE_3"/>
    <property type="match status" value="1"/>
</dbReference>
<reference evidence="3" key="1">
    <citation type="journal article" date="2020" name="Nature">
        <title>Giant virus diversity and host interactions through global metagenomics.</title>
        <authorList>
            <person name="Schulz F."/>
            <person name="Roux S."/>
            <person name="Paez-Espino D."/>
            <person name="Jungbluth S."/>
            <person name="Walsh D.A."/>
            <person name="Denef V.J."/>
            <person name="McMahon K.D."/>
            <person name="Konstantinidis K.T."/>
            <person name="Eloe-Fadrosh E.A."/>
            <person name="Kyrpides N.C."/>
            <person name="Woyke T."/>
        </authorList>
    </citation>
    <scope>NUCLEOTIDE SEQUENCE</scope>
    <source>
        <strain evidence="3">GVMAG-M-3300023184-186</strain>
    </source>
</reference>
<dbReference type="PANTHER" id="PTHR46564:SF1">
    <property type="entry name" value="TRANSPOSASE"/>
    <property type="match status" value="1"/>
</dbReference>
<dbReference type="PANTHER" id="PTHR46564">
    <property type="entry name" value="TRANSPOSASE"/>
    <property type="match status" value="1"/>
</dbReference>
<feature type="domain" description="Tc1-like transposase DDE" evidence="1">
    <location>
        <begin position="153"/>
        <end position="285"/>
    </location>
</feature>
<dbReference type="Pfam" id="PF13518">
    <property type="entry name" value="HTH_28"/>
    <property type="match status" value="1"/>
</dbReference>
<dbReference type="InterPro" id="IPR055247">
    <property type="entry name" value="InsJ-like_HTH"/>
</dbReference>
<dbReference type="NCBIfam" id="NF033545">
    <property type="entry name" value="transpos_IS630"/>
    <property type="match status" value="1"/>
</dbReference>
<dbReference type="InterPro" id="IPR038717">
    <property type="entry name" value="Tc1-like_DDE_dom"/>
</dbReference>